<evidence type="ECO:0000259" key="1">
    <source>
        <dbReference type="Pfam" id="PF14033"/>
    </source>
</evidence>
<dbReference type="EMBL" id="CAXAMM010020697">
    <property type="protein sequence ID" value="CAK9048433.1"/>
    <property type="molecule type" value="Genomic_DNA"/>
</dbReference>
<feature type="domain" description="DUF4246" evidence="1">
    <location>
        <begin position="217"/>
        <end position="558"/>
    </location>
</feature>
<dbReference type="PANTHER" id="PTHR33119:SF1">
    <property type="entry name" value="FE2OG DIOXYGENASE DOMAIN-CONTAINING PROTEIN"/>
    <property type="match status" value="1"/>
</dbReference>
<comment type="caution">
    <text evidence="2">The sequence shown here is derived from an EMBL/GenBank/DDBJ whole genome shotgun (WGS) entry which is preliminary data.</text>
</comment>
<keyword evidence="3" id="KW-1185">Reference proteome</keyword>
<accession>A0ABP0MAC2</accession>
<evidence type="ECO:0000313" key="3">
    <source>
        <dbReference type="Proteomes" id="UP001642464"/>
    </source>
</evidence>
<proteinExistence type="predicted"/>
<gene>
    <name evidence="2" type="ORF">SCF082_LOCUS26982</name>
</gene>
<dbReference type="InterPro" id="IPR025340">
    <property type="entry name" value="DUF4246"/>
</dbReference>
<name>A0ABP0MAC2_9DINO</name>
<dbReference type="Proteomes" id="UP001642464">
    <property type="component" value="Unassembled WGS sequence"/>
</dbReference>
<dbReference type="PANTHER" id="PTHR33119">
    <property type="entry name" value="IFI3P"/>
    <property type="match status" value="1"/>
</dbReference>
<organism evidence="2 3">
    <name type="scientific">Durusdinium trenchii</name>
    <dbReference type="NCBI Taxonomy" id="1381693"/>
    <lineage>
        <taxon>Eukaryota</taxon>
        <taxon>Sar</taxon>
        <taxon>Alveolata</taxon>
        <taxon>Dinophyceae</taxon>
        <taxon>Suessiales</taxon>
        <taxon>Symbiodiniaceae</taxon>
        <taxon>Durusdinium</taxon>
    </lineage>
</organism>
<protein>
    <recommendedName>
        <fullName evidence="1">DUF4246 domain-containing protein</fullName>
    </recommendedName>
</protein>
<reference evidence="2 3" key="1">
    <citation type="submission" date="2024-02" db="EMBL/GenBank/DDBJ databases">
        <authorList>
            <person name="Chen Y."/>
            <person name="Shah S."/>
            <person name="Dougan E. K."/>
            <person name="Thang M."/>
            <person name="Chan C."/>
        </authorList>
    </citation>
    <scope>NUCLEOTIDE SEQUENCE [LARGE SCALE GENOMIC DNA]</scope>
</reference>
<dbReference type="Pfam" id="PF14033">
    <property type="entry name" value="DUF4246"/>
    <property type="match status" value="1"/>
</dbReference>
<evidence type="ECO:0000313" key="2">
    <source>
        <dbReference type="EMBL" id="CAK9048433.1"/>
    </source>
</evidence>
<dbReference type="InterPro" id="IPR049192">
    <property type="entry name" value="DUF4246_C"/>
</dbReference>
<sequence length="598" mass="67436">MSEQATGSGPAAHALRLVLPEVLSFLPHTEARALSAVSKEWLAANAKVRQVVPELHSLKFIRAFLETMVALEEPFQDDTVLCIEWKRNEGFVLLVKGEDFNRVCRAPSGGAAELQGRLQVPRDVVEKQHVEPGQDIIITIGDQPMDDPRLGWVDDNLHVHVDTIKGTLLGEHNGKMELQVRLVYVTHDGNIGGGDHFHDLRVSVFENPRQKRLLEVVQTGPVREGVVWNDVVVPEELITSLTNKINVLQMGMEPDVHPGSEGKVLDNVHPSLQAYVHGVSVLGPDPTGKFQPNDNRKDRFGREYEVGSKFQWLPTALDIRKDGSVEIFQEISGLPLTDDTAPLYEDLEELFARFVPRLEAVISYARFVRFAESFDPYSEPPRRSLARVSLKQGVPHPSSPPDAYMVPDDCFQWSTLCVVPKIVDYVLQPGQSHEGVWHLEGMAQEHIIATCLFIVDRDECIAGGELQFKRSFVEEERECFKYCSDQQYDEGSIKFLRDGFRPLGSVATPKGRMIVFPNTHVHKVSKMVNTGSAPAKRRIIVFFVMDPELVHHPLTTMDLAPEQPISLDQAKQFRLELMEERKTEKGRLNPRRINLCEH</sequence>